<evidence type="ECO:0000256" key="3">
    <source>
        <dbReference type="ARBA" id="ARBA00022989"/>
    </source>
</evidence>
<accession>A0AAW0H8Y3</accession>
<evidence type="ECO:0000256" key="1">
    <source>
        <dbReference type="ARBA" id="ARBA00004141"/>
    </source>
</evidence>
<evidence type="ECO:0000313" key="9">
    <source>
        <dbReference type="Proteomes" id="UP001488838"/>
    </source>
</evidence>
<dbReference type="SUPFAM" id="SSF81321">
    <property type="entry name" value="Family A G protein-coupled receptor-like"/>
    <property type="match status" value="1"/>
</dbReference>
<evidence type="ECO:0000313" key="8">
    <source>
        <dbReference type="EMBL" id="KAK7798196.1"/>
    </source>
</evidence>
<evidence type="ECO:0000256" key="2">
    <source>
        <dbReference type="ARBA" id="ARBA00022692"/>
    </source>
</evidence>
<gene>
    <name evidence="8" type="ORF">U0070_011657</name>
</gene>
<evidence type="ECO:0000256" key="7">
    <source>
        <dbReference type="ARBA" id="ARBA00023224"/>
    </source>
</evidence>
<dbReference type="GO" id="GO:0016020">
    <property type="term" value="C:membrane"/>
    <property type="evidence" value="ECO:0007669"/>
    <property type="project" value="UniProtKB-SubCell"/>
</dbReference>
<dbReference type="InterPro" id="IPR050427">
    <property type="entry name" value="Olfactory_Receptors"/>
</dbReference>
<comment type="subcellular location">
    <subcellularLocation>
        <location evidence="1">Membrane</location>
        <topology evidence="1">Multi-pass membrane protein</topology>
    </subcellularLocation>
</comment>
<name>A0AAW0H8Y3_MYOGA</name>
<organism evidence="8 9">
    <name type="scientific">Myodes glareolus</name>
    <name type="common">Bank vole</name>
    <name type="synonym">Clethrionomys glareolus</name>
    <dbReference type="NCBI Taxonomy" id="447135"/>
    <lineage>
        <taxon>Eukaryota</taxon>
        <taxon>Metazoa</taxon>
        <taxon>Chordata</taxon>
        <taxon>Craniata</taxon>
        <taxon>Vertebrata</taxon>
        <taxon>Euteleostomi</taxon>
        <taxon>Mammalia</taxon>
        <taxon>Eutheria</taxon>
        <taxon>Euarchontoglires</taxon>
        <taxon>Glires</taxon>
        <taxon>Rodentia</taxon>
        <taxon>Myomorpha</taxon>
        <taxon>Muroidea</taxon>
        <taxon>Cricetidae</taxon>
        <taxon>Arvicolinae</taxon>
        <taxon>Myodes</taxon>
    </lineage>
</organism>
<sequence>MDRALLIRSFMVYPVHFSQQLGKETELLNGTFGVKCYDLSDGNKTCCVPKRGSLHAAAQRHKRLHHASNAMCKAQGHKQLHGDTETDFVTENKMIHNLYNHFDAAGRLSSNSYELNIYLLKRPMRMPRFWSNDTYIRTCVQSRKVPGPILLNGAGIQCRLYCKGRQVLCALRLLGPRHEVGKRVHVQVPNDAAGRLGHKIPQLRVLGLQDWVVQEGEYPNRLDPKNPVYAEETSPSVIVNGFSERLRASHIQRIRPHSENLEGYRFLGVDLVTCHITKGRSTMFGDSGPSPAKTTHSSTCGESNPMHQGWPLLAIGDIGPLLTFADCSFCLWRAILPSPCCSCRADTCTLPTREPNAQCRRETMISSGRTIPEAWLPKEPFHLTGYVCKAIDAMEFTMGTKMATDSEIGPTKLCKCWDYSHLSPVELAGALFSDPCSTTGSTANKPTEASSSSKPVLKYCNQKDPAPLLTDRSLGGPDWLLFVEHLFGGAEVFILVMMAYDRYAAICKPLYYLTIMNRQKAATTLSTIDGAAPPGFTWDWEQLTNPGMTRPKQGLFPL</sequence>
<protein>
    <submittedName>
        <fullName evidence="8">Uncharacterized protein</fullName>
    </submittedName>
</protein>
<keyword evidence="5" id="KW-0472">Membrane</keyword>
<dbReference type="InterPro" id="IPR000276">
    <property type="entry name" value="GPCR_Rhodpsn"/>
</dbReference>
<dbReference type="AlphaFoldDB" id="A0AAW0H8Y3"/>
<evidence type="ECO:0000256" key="4">
    <source>
        <dbReference type="ARBA" id="ARBA00023040"/>
    </source>
</evidence>
<proteinExistence type="predicted"/>
<dbReference type="Gene3D" id="1.20.1070.10">
    <property type="entry name" value="Rhodopsin 7-helix transmembrane proteins"/>
    <property type="match status" value="1"/>
</dbReference>
<dbReference type="PROSITE" id="PS00237">
    <property type="entry name" value="G_PROTEIN_RECEP_F1_1"/>
    <property type="match status" value="1"/>
</dbReference>
<dbReference type="Proteomes" id="UP001488838">
    <property type="component" value="Unassembled WGS sequence"/>
</dbReference>
<keyword evidence="9" id="KW-1185">Reference proteome</keyword>
<keyword evidence="2" id="KW-0812">Transmembrane</keyword>
<keyword evidence="7" id="KW-0807">Transducer</keyword>
<comment type="caution">
    <text evidence="8">The sequence shown here is derived from an EMBL/GenBank/DDBJ whole genome shotgun (WGS) entry which is preliminary data.</text>
</comment>
<keyword evidence="4" id="KW-0297">G-protein coupled receptor</keyword>
<evidence type="ECO:0000256" key="6">
    <source>
        <dbReference type="ARBA" id="ARBA00023170"/>
    </source>
</evidence>
<dbReference type="PANTHER" id="PTHR48002">
    <property type="entry name" value="OLFACTORY RECEPTOR"/>
    <property type="match status" value="1"/>
</dbReference>
<dbReference type="GO" id="GO:0004930">
    <property type="term" value="F:G protein-coupled receptor activity"/>
    <property type="evidence" value="ECO:0007669"/>
    <property type="project" value="UniProtKB-KW"/>
</dbReference>
<keyword evidence="3" id="KW-1133">Transmembrane helix</keyword>
<dbReference type="EMBL" id="JBBHLL010000720">
    <property type="protein sequence ID" value="KAK7798196.1"/>
    <property type="molecule type" value="Genomic_DNA"/>
</dbReference>
<keyword evidence="6" id="KW-0675">Receptor</keyword>
<reference evidence="8 9" key="1">
    <citation type="journal article" date="2023" name="bioRxiv">
        <title>Conserved and derived expression patterns and positive selection on dental genes reveal complex evolutionary context of ever-growing rodent molars.</title>
        <authorList>
            <person name="Calamari Z.T."/>
            <person name="Song A."/>
            <person name="Cohen E."/>
            <person name="Akter M."/>
            <person name="Roy R.D."/>
            <person name="Hallikas O."/>
            <person name="Christensen M.M."/>
            <person name="Li P."/>
            <person name="Marangoni P."/>
            <person name="Jernvall J."/>
            <person name="Klein O.D."/>
        </authorList>
    </citation>
    <scope>NUCLEOTIDE SEQUENCE [LARGE SCALE GENOMIC DNA]</scope>
    <source>
        <strain evidence="8">V071</strain>
    </source>
</reference>
<evidence type="ECO:0000256" key="5">
    <source>
        <dbReference type="ARBA" id="ARBA00023136"/>
    </source>
</evidence>
<dbReference type="Pfam" id="PF00001">
    <property type="entry name" value="7tm_1"/>
    <property type="match status" value="1"/>
</dbReference>